<dbReference type="PROSITE" id="PS51257">
    <property type="entry name" value="PROKAR_LIPOPROTEIN"/>
    <property type="match status" value="1"/>
</dbReference>
<gene>
    <name evidence="1" type="ORF">COCSUDRAFT_46800</name>
</gene>
<reference evidence="1 2" key="1">
    <citation type="journal article" date="2012" name="Genome Biol.">
        <title>The genome of the polar eukaryotic microalga coccomyxa subellipsoidea reveals traits of cold adaptation.</title>
        <authorList>
            <person name="Blanc G."/>
            <person name="Agarkova I."/>
            <person name="Grimwood J."/>
            <person name="Kuo A."/>
            <person name="Brueggeman A."/>
            <person name="Dunigan D."/>
            <person name="Gurnon J."/>
            <person name="Ladunga I."/>
            <person name="Lindquist E."/>
            <person name="Lucas S."/>
            <person name="Pangilinan J."/>
            <person name="Proschold T."/>
            <person name="Salamov A."/>
            <person name="Schmutz J."/>
            <person name="Weeks D."/>
            <person name="Yamada T."/>
            <person name="Claverie J.M."/>
            <person name="Grigoriev I."/>
            <person name="Van Etten J."/>
            <person name="Lomsadze A."/>
            <person name="Borodovsky M."/>
        </authorList>
    </citation>
    <scope>NUCLEOTIDE SEQUENCE [LARGE SCALE GENOMIC DNA]</scope>
    <source>
        <strain evidence="1 2">C-169</strain>
    </source>
</reference>
<dbReference type="Proteomes" id="UP000007264">
    <property type="component" value="Unassembled WGS sequence"/>
</dbReference>
<protein>
    <submittedName>
        <fullName evidence="1">Uncharacterized protein</fullName>
    </submittedName>
</protein>
<proteinExistence type="predicted"/>
<dbReference type="GeneID" id="17042424"/>
<comment type="caution">
    <text evidence="1">The sequence shown here is derived from an EMBL/GenBank/DDBJ whole genome shotgun (WGS) entry which is preliminary data.</text>
</comment>
<dbReference type="AlphaFoldDB" id="I0Z1A3"/>
<dbReference type="EMBL" id="AGSI01000005">
    <property type="protein sequence ID" value="EIE24422.1"/>
    <property type="molecule type" value="Genomic_DNA"/>
</dbReference>
<evidence type="ECO:0000313" key="1">
    <source>
        <dbReference type="EMBL" id="EIE24422.1"/>
    </source>
</evidence>
<name>I0Z1A3_COCSC</name>
<organism evidence="1 2">
    <name type="scientific">Coccomyxa subellipsoidea (strain C-169)</name>
    <name type="common">Green microalga</name>
    <dbReference type="NCBI Taxonomy" id="574566"/>
    <lineage>
        <taxon>Eukaryota</taxon>
        <taxon>Viridiplantae</taxon>
        <taxon>Chlorophyta</taxon>
        <taxon>core chlorophytes</taxon>
        <taxon>Trebouxiophyceae</taxon>
        <taxon>Trebouxiophyceae incertae sedis</taxon>
        <taxon>Coccomyxaceae</taxon>
        <taxon>Coccomyxa</taxon>
        <taxon>Coccomyxa subellipsoidea</taxon>
    </lineage>
</organism>
<dbReference type="RefSeq" id="XP_005648966.1">
    <property type="nucleotide sequence ID" value="XM_005648909.1"/>
</dbReference>
<evidence type="ECO:0000313" key="2">
    <source>
        <dbReference type="Proteomes" id="UP000007264"/>
    </source>
</evidence>
<dbReference type="KEGG" id="csl:COCSUDRAFT_46800"/>
<accession>I0Z1A3</accession>
<keyword evidence="2" id="KW-1185">Reference proteome</keyword>
<sequence>MASKGKITISAKGAQFHVASVQACEKLVQKIIPANISENLHFSIKGGVQKGLVVNLPDTFDEVSNVHQYQAYVYEIEQKKWRGIDDLIGNLLDHVARNYSTAIGSALAEKNEEIRTLQLQSTEEIRTLQLQLADLHTRQIIDSCAQEIYSLHLGAPAPACLTEVQEAEGYGPQCRPARVVMEHALSCKLSTVQTFVQDIELSNAKIVNEASSAYKFLSKKLHSMGAKKVVYLWKDDINGFVIIPTTLLEKVAERSNVEIKWVNK</sequence>